<dbReference type="GO" id="GO:0060170">
    <property type="term" value="C:ciliary membrane"/>
    <property type="evidence" value="ECO:0007669"/>
    <property type="project" value="TreeGrafter"/>
</dbReference>
<dbReference type="PANTHER" id="PTHR46819:SF1">
    <property type="entry name" value="EF-HAND CALCIUM-BINDING DOMAIN-CONTAINING PROTEIN 7"/>
    <property type="match status" value="1"/>
</dbReference>
<dbReference type="GO" id="GO:1903569">
    <property type="term" value="P:positive regulation of protein localization to ciliary membrane"/>
    <property type="evidence" value="ECO:0007669"/>
    <property type="project" value="TreeGrafter"/>
</dbReference>
<keyword evidence="5" id="KW-0472">Membrane</keyword>
<reference evidence="7 8" key="1">
    <citation type="submission" date="2016-07" db="EMBL/GenBank/DDBJ databases">
        <title>Pervasive Adenine N6-methylation of Active Genes in Fungi.</title>
        <authorList>
            <consortium name="DOE Joint Genome Institute"/>
            <person name="Mondo S.J."/>
            <person name="Dannebaum R.O."/>
            <person name="Kuo R.C."/>
            <person name="Labutti K."/>
            <person name="Haridas S."/>
            <person name="Kuo A."/>
            <person name="Salamov A."/>
            <person name="Ahrendt S.R."/>
            <person name="Lipzen A."/>
            <person name="Sullivan W."/>
            <person name="Andreopoulos W.B."/>
            <person name="Clum A."/>
            <person name="Lindquist E."/>
            <person name="Daum C."/>
            <person name="Ramamoorthy G.K."/>
            <person name="Gryganskyi A."/>
            <person name="Culley D."/>
            <person name="Magnuson J.K."/>
            <person name="James T.Y."/>
            <person name="O'Malley M.A."/>
            <person name="Stajich J.E."/>
            <person name="Spatafora J.W."/>
            <person name="Visel A."/>
            <person name="Grigoriev I.V."/>
        </authorList>
    </citation>
    <scope>NUCLEOTIDE SEQUENCE [LARGE SCALE GENOMIC DNA]</scope>
    <source>
        <strain evidence="7 8">JEL800</strain>
    </source>
</reference>
<keyword evidence="8" id="KW-1185">Reference proteome</keyword>
<dbReference type="EMBL" id="MCGO01000032">
    <property type="protein sequence ID" value="ORY41243.1"/>
    <property type="molecule type" value="Genomic_DNA"/>
</dbReference>
<evidence type="ECO:0000256" key="1">
    <source>
        <dbReference type="ARBA" id="ARBA00004370"/>
    </source>
</evidence>
<evidence type="ECO:0000259" key="6">
    <source>
        <dbReference type="PROSITE" id="PS50222"/>
    </source>
</evidence>
<dbReference type="InterPro" id="IPR052266">
    <property type="entry name" value="Miro-EF-hand_domain"/>
</dbReference>
<keyword evidence="4" id="KW-0106">Calcium</keyword>
<evidence type="ECO:0000256" key="4">
    <source>
        <dbReference type="ARBA" id="ARBA00022837"/>
    </source>
</evidence>
<dbReference type="AlphaFoldDB" id="A0A1Y2C2H0"/>
<name>A0A1Y2C2H0_9FUNG</name>
<dbReference type="InterPro" id="IPR002048">
    <property type="entry name" value="EF_hand_dom"/>
</dbReference>
<dbReference type="OrthoDB" id="26525at2759"/>
<evidence type="ECO:0000313" key="8">
    <source>
        <dbReference type="Proteomes" id="UP000193642"/>
    </source>
</evidence>
<proteinExistence type="predicted"/>
<dbReference type="SUPFAM" id="SSF47473">
    <property type="entry name" value="EF-hand"/>
    <property type="match status" value="1"/>
</dbReference>
<dbReference type="GO" id="GO:0098797">
    <property type="term" value="C:plasma membrane protein complex"/>
    <property type="evidence" value="ECO:0007669"/>
    <property type="project" value="TreeGrafter"/>
</dbReference>
<dbReference type="Proteomes" id="UP000193642">
    <property type="component" value="Unassembled WGS sequence"/>
</dbReference>
<keyword evidence="2" id="KW-0479">Metal-binding</keyword>
<evidence type="ECO:0000256" key="2">
    <source>
        <dbReference type="ARBA" id="ARBA00022723"/>
    </source>
</evidence>
<protein>
    <recommendedName>
        <fullName evidence="6">EF-hand domain-containing protein</fullName>
    </recommendedName>
</protein>
<evidence type="ECO:0000256" key="5">
    <source>
        <dbReference type="ARBA" id="ARBA00023136"/>
    </source>
</evidence>
<dbReference type="GO" id="GO:0005509">
    <property type="term" value="F:calcium ion binding"/>
    <property type="evidence" value="ECO:0007669"/>
    <property type="project" value="InterPro"/>
</dbReference>
<feature type="non-terminal residue" evidence="7">
    <location>
        <position position="1"/>
    </location>
</feature>
<comment type="caution">
    <text evidence="7">The sequence shown here is derived from an EMBL/GenBank/DDBJ whole genome shotgun (WGS) entry which is preliminary data.</text>
</comment>
<organism evidence="7 8">
    <name type="scientific">Rhizoclosmatium globosum</name>
    <dbReference type="NCBI Taxonomy" id="329046"/>
    <lineage>
        <taxon>Eukaryota</taxon>
        <taxon>Fungi</taxon>
        <taxon>Fungi incertae sedis</taxon>
        <taxon>Chytridiomycota</taxon>
        <taxon>Chytridiomycota incertae sedis</taxon>
        <taxon>Chytridiomycetes</taxon>
        <taxon>Chytridiales</taxon>
        <taxon>Chytriomycetaceae</taxon>
        <taxon>Rhizoclosmatium</taxon>
    </lineage>
</organism>
<dbReference type="STRING" id="329046.A0A1Y2C2H0"/>
<dbReference type="InterPro" id="IPR011992">
    <property type="entry name" value="EF-hand-dom_pair"/>
</dbReference>
<evidence type="ECO:0000256" key="3">
    <source>
        <dbReference type="ARBA" id="ARBA00022737"/>
    </source>
</evidence>
<accession>A0A1Y2C2H0</accession>
<dbReference type="Gene3D" id="1.10.238.10">
    <property type="entry name" value="EF-hand"/>
    <property type="match status" value="1"/>
</dbReference>
<evidence type="ECO:0000313" key="7">
    <source>
        <dbReference type="EMBL" id="ORY41243.1"/>
    </source>
</evidence>
<dbReference type="InterPro" id="IPR018247">
    <property type="entry name" value="EF_Hand_1_Ca_BS"/>
</dbReference>
<sequence length="125" mass="13905">PPKTQDDALMPNVSTALLEIFGRFDDDNDGALNRLELERFAVATNGEKFEESAIEELKKSFNVNANGDLTRAGFLEMYQLQTLSDPSETWRDLIKHGYSIQIKLINRATGSADPTWGKNAVENSA</sequence>
<dbReference type="PANTHER" id="PTHR46819">
    <property type="entry name" value="EF-HAND CALCIUM-BINDING DOMAIN-CONTAINING PROTEIN 7"/>
    <property type="match status" value="1"/>
</dbReference>
<dbReference type="PROSITE" id="PS00018">
    <property type="entry name" value="EF_HAND_1"/>
    <property type="match status" value="1"/>
</dbReference>
<keyword evidence="3" id="KW-0677">Repeat</keyword>
<dbReference type="PROSITE" id="PS50222">
    <property type="entry name" value="EF_HAND_2"/>
    <property type="match status" value="1"/>
</dbReference>
<feature type="domain" description="EF-hand" evidence="6">
    <location>
        <begin position="12"/>
        <end position="47"/>
    </location>
</feature>
<comment type="subcellular location">
    <subcellularLocation>
        <location evidence="1">Membrane</location>
    </subcellularLocation>
</comment>
<dbReference type="Pfam" id="PF13499">
    <property type="entry name" value="EF-hand_7"/>
    <property type="match status" value="1"/>
</dbReference>
<gene>
    <name evidence="7" type="ORF">BCR33DRAFT_661277</name>
</gene>